<reference evidence="1" key="1">
    <citation type="submission" date="2018-05" db="EMBL/GenBank/DDBJ databases">
        <authorList>
            <person name="Lanie J.A."/>
            <person name="Ng W.-L."/>
            <person name="Kazmierczak K.M."/>
            <person name="Andrzejewski T.M."/>
            <person name="Davidsen T.M."/>
            <person name="Wayne K.J."/>
            <person name="Tettelin H."/>
            <person name="Glass J.I."/>
            <person name="Rusch D."/>
            <person name="Podicherti R."/>
            <person name="Tsui H.-C.T."/>
            <person name="Winkler M.E."/>
        </authorList>
    </citation>
    <scope>NUCLEOTIDE SEQUENCE</scope>
</reference>
<feature type="non-terminal residue" evidence="1">
    <location>
        <position position="25"/>
    </location>
</feature>
<proteinExistence type="predicted"/>
<protein>
    <submittedName>
        <fullName evidence="1">Uncharacterized protein</fullName>
    </submittedName>
</protein>
<organism evidence="1">
    <name type="scientific">marine metagenome</name>
    <dbReference type="NCBI Taxonomy" id="408172"/>
    <lineage>
        <taxon>unclassified sequences</taxon>
        <taxon>metagenomes</taxon>
        <taxon>ecological metagenomes</taxon>
    </lineage>
</organism>
<accession>A0A382VL39</accession>
<gene>
    <name evidence="1" type="ORF">METZ01_LOCUS399599</name>
</gene>
<sequence>ERYDGKEWNISFRNSQDFKRFTKNL</sequence>
<feature type="non-terminal residue" evidence="1">
    <location>
        <position position="1"/>
    </location>
</feature>
<evidence type="ECO:0000313" key="1">
    <source>
        <dbReference type="EMBL" id="SVD46745.1"/>
    </source>
</evidence>
<dbReference type="EMBL" id="UINC01152521">
    <property type="protein sequence ID" value="SVD46745.1"/>
    <property type="molecule type" value="Genomic_DNA"/>
</dbReference>
<dbReference type="AlphaFoldDB" id="A0A382VL39"/>
<name>A0A382VL39_9ZZZZ</name>